<evidence type="ECO:0000256" key="1">
    <source>
        <dbReference type="SAM" id="MobiDB-lite"/>
    </source>
</evidence>
<dbReference type="SMART" id="SM00333">
    <property type="entry name" value="TUDOR"/>
    <property type="match status" value="1"/>
</dbReference>
<protein>
    <recommendedName>
        <fullName evidence="2">Tudor domain-containing protein</fullName>
    </recommendedName>
</protein>
<sequence length="262" mass="29456">MVEDYKTQLDVVNKELTKDPSSEEYKTLKKSLIDLLKATKELLELKKQVLPVFDNIQELAQDRGIYIGMQCEALWKDGEWYKAIVNTVTPHGFGVTFTEYNTTEVLPPDSVRPRKKLDVVVIDTGNFCSQKPSTASIVVNAKGELVVPNTLKILSTDSEAVRRSKKKRLKHLKSHYRLNKAEEERNSRKRNWQSFQSQGKTKRVRKGPSIFQSPDSVSGKVGVTGSGKGMTEYAAQKYEPKKLSSSLPVTTTATTDDKSART</sequence>
<dbReference type="AlphaFoldDB" id="A0A6B2LE21"/>
<evidence type="ECO:0000313" key="3">
    <source>
        <dbReference type="EMBL" id="NDV35071.1"/>
    </source>
</evidence>
<feature type="domain" description="Tudor" evidence="2">
    <location>
        <begin position="64"/>
        <end position="121"/>
    </location>
</feature>
<evidence type="ECO:0000259" key="2">
    <source>
        <dbReference type="PROSITE" id="PS50304"/>
    </source>
</evidence>
<organism evidence="3">
    <name type="scientific">Arcella intermedia</name>
    <dbReference type="NCBI Taxonomy" id="1963864"/>
    <lineage>
        <taxon>Eukaryota</taxon>
        <taxon>Amoebozoa</taxon>
        <taxon>Tubulinea</taxon>
        <taxon>Elardia</taxon>
        <taxon>Arcellinida</taxon>
        <taxon>Sphaerothecina</taxon>
        <taxon>Arcellidae</taxon>
        <taxon>Arcella</taxon>
    </lineage>
</organism>
<name>A0A6B2LE21_9EUKA</name>
<dbReference type="Gene3D" id="2.30.30.140">
    <property type="match status" value="1"/>
</dbReference>
<dbReference type="PROSITE" id="PS50304">
    <property type="entry name" value="TUDOR"/>
    <property type="match status" value="1"/>
</dbReference>
<feature type="region of interest" description="Disordered" evidence="1">
    <location>
        <begin position="177"/>
        <end position="262"/>
    </location>
</feature>
<reference evidence="3" key="1">
    <citation type="journal article" date="2020" name="J. Eukaryot. Microbiol.">
        <title>De novo Sequencing, Assembly and Annotation of the Transcriptome for the Free-Living Testate Amoeba Arcella intermedia.</title>
        <authorList>
            <person name="Ribeiro G.M."/>
            <person name="Porfirio-Sousa A.L."/>
            <person name="Maurer-Alcala X.X."/>
            <person name="Katz L.A."/>
            <person name="Lahr D.J.G."/>
        </authorList>
    </citation>
    <scope>NUCLEOTIDE SEQUENCE</scope>
</reference>
<feature type="compositionally biased region" description="Polar residues" evidence="1">
    <location>
        <begin position="243"/>
        <end position="254"/>
    </location>
</feature>
<dbReference type="EMBL" id="GIBP01006102">
    <property type="protein sequence ID" value="NDV35071.1"/>
    <property type="molecule type" value="Transcribed_RNA"/>
</dbReference>
<proteinExistence type="predicted"/>
<dbReference type="InterPro" id="IPR002999">
    <property type="entry name" value="Tudor"/>
</dbReference>
<accession>A0A6B2LE21</accession>
<dbReference type="SUPFAM" id="SSF63748">
    <property type="entry name" value="Tudor/PWWP/MBT"/>
    <property type="match status" value="1"/>
</dbReference>